<dbReference type="Pfam" id="PF00015">
    <property type="entry name" value="MCPsignal"/>
    <property type="match status" value="1"/>
</dbReference>
<dbReference type="InterPro" id="IPR035965">
    <property type="entry name" value="PAS-like_dom_sf"/>
</dbReference>
<comment type="caution">
    <text evidence="5">The sequence shown here is derived from an EMBL/GenBank/DDBJ whole genome shotgun (WGS) entry which is preliminary data.</text>
</comment>
<dbReference type="EMBL" id="JBHTLQ010000001">
    <property type="protein sequence ID" value="MFD1189006.1"/>
    <property type="molecule type" value="Genomic_DNA"/>
</dbReference>
<organism evidence="5 6">
    <name type="scientific">Phenylobacterium conjunctum</name>
    <dbReference type="NCBI Taxonomy" id="1298959"/>
    <lineage>
        <taxon>Bacteria</taxon>
        <taxon>Pseudomonadati</taxon>
        <taxon>Pseudomonadota</taxon>
        <taxon>Alphaproteobacteria</taxon>
        <taxon>Caulobacterales</taxon>
        <taxon>Caulobacteraceae</taxon>
        <taxon>Phenylobacterium</taxon>
    </lineage>
</organism>
<dbReference type="SMART" id="SM00283">
    <property type="entry name" value="MA"/>
    <property type="match status" value="1"/>
</dbReference>
<dbReference type="SUPFAM" id="SSF58104">
    <property type="entry name" value="Methyl-accepting chemotaxis protein (MCP) signaling domain"/>
    <property type="match status" value="1"/>
</dbReference>
<feature type="domain" description="PAS" evidence="3">
    <location>
        <begin position="175"/>
        <end position="231"/>
    </location>
</feature>
<gene>
    <name evidence="5" type="ORF">ACFQ27_00315</name>
</gene>
<sequence length="715" mass="78842">MDTLSPTSTPASDDGAPLVTGAKVDACALTEGPVALGDCQVSTETLELLSHAVCIAEFAPSGVCLNSNSGFRRLIRTQATEGLRLADIQCVGEDHERAAQALWRNLLEGRPQDTETCMRAADGEEVWVRATYVPKSRGDGAIESIHLIAVDITDAKRMTLEHQGLLAAINRAQAVIEFDPQGYVLNANENFLGLAGYSLAEIKGQHHSIFMPDGANKSTEYRQFWRALGEGEVQNGEFRRLGKNGREFWIQASYNPILDMHGKPAKVVKFAYDITEDKLKTLEQEGALKAIDRAQAVVEFDLNGTILSANKNFLNLMGYKLDDVAGRHHRMFCEASYVQTEDYVRFWERLGRGEYYSGEFRRVGVDGRDVWIQATYNPIIGLDGRVHKIIKFATDITEEKVKTVEASSKLKAIDLAQAVIEFDLDGNVISANENFIRTMGYSLREIIGQHHSIFCQQDYILSREYRDFWLQLSKGQSKSGRFHRIGKFGRDVFIEATYNPIRDLKGQVIRVIKYAYDVTESVALERTIGDSAHQMGGVMQNLASSISDIRKMSDEARELSADSRTAAERGVEAITRTLGTIEQIQKSATGVSEIVSVIGEISNQTNLLAFNAAIEAARAGDHGIGFSVVAAEVRKLAERSASAARQISGLIDEAVTRATIGREQTEDARISLERIVGYSARSSDAIRDISDQSTNQQAVSSQVGELIANLKSKVQ</sequence>
<feature type="domain" description="PAC" evidence="4">
    <location>
        <begin position="234"/>
        <end position="286"/>
    </location>
</feature>
<dbReference type="Gene3D" id="1.10.287.950">
    <property type="entry name" value="Methyl-accepting chemotaxis protein"/>
    <property type="match status" value="1"/>
</dbReference>
<protein>
    <submittedName>
        <fullName evidence="5">PAS domain S-box protein</fullName>
    </submittedName>
</protein>
<dbReference type="PANTHER" id="PTHR24422">
    <property type="entry name" value="CHEMOTAXIS PROTEIN METHYLTRANSFERASE"/>
    <property type="match status" value="1"/>
</dbReference>
<evidence type="ECO:0000313" key="6">
    <source>
        <dbReference type="Proteomes" id="UP001597216"/>
    </source>
</evidence>
<evidence type="ECO:0000259" key="3">
    <source>
        <dbReference type="PROSITE" id="PS50112"/>
    </source>
</evidence>
<dbReference type="SMART" id="SM00086">
    <property type="entry name" value="PAC"/>
    <property type="match status" value="4"/>
</dbReference>
<evidence type="ECO:0000259" key="4">
    <source>
        <dbReference type="PROSITE" id="PS50113"/>
    </source>
</evidence>
<feature type="domain" description="PAC" evidence="4">
    <location>
        <begin position="356"/>
        <end position="408"/>
    </location>
</feature>
<dbReference type="Pfam" id="PF08447">
    <property type="entry name" value="PAS_3"/>
    <property type="match status" value="1"/>
</dbReference>
<dbReference type="PROSITE" id="PS50111">
    <property type="entry name" value="CHEMOTAXIS_TRANSDUC_2"/>
    <property type="match status" value="1"/>
</dbReference>
<dbReference type="PANTHER" id="PTHR24422:SF10">
    <property type="entry name" value="CHEMOTAXIS PROTEIN METHYLTRANSFERASE 2"/>
    <property type="match status" value="1"/>
</dbReference>
<dbReference type="NCBIfam" id="TIGR00229">
    <property type="entry name" value="sensory_box"/>
    <property type="match status" value="3"/>
</dbReference>
<dbReference type="SUPFAM" id="SSF55785">
    <property type="entry name" value="PYP-like sensor domain (PAS domain)"/>
    <property type="match status" value="4"/>
</dbReference>
<dbReference type="PROSITE" id="PS50112">
    <property type="entry name" value="PAS"/>
    <property type="match status" value="3"/>
</dbReference>
<evidence type="ECO:0000259" key="2">
    <source>
        <dbReference type="PROSITE" id="PS50111"/>
    </source>
</evidence>
<name>A0ABW3SWT0_9CAUL</name>
<reference evidence="6" key="1">
    <citation type="journal article" date="2019" name="Int. J. Syst. Evol. Microbiol.">
        <title>The Global Catalogue of Microorganisms (GCM) 10K type strain sequencing project: providing services to taxonomists for standard genome sequencing and annotation.</title>
        <authorList>
            <consortium name="The Broad Institute Genomics Platform"/>
            <consortium name="The Broad Institute Genome Sequencing Center for Infectious Disease"/>
            <person name="Wu L."/>
            <person name="Ma J."/>
        </authorList>
    </citation>
    <scope>NUCLEOTIDE SEQUENCE [LARGE SCALE GENOMIC DNA]</scope>
    <source>
        <strain evidence="6">CCUG 55074</strain>
    </source>
</reference>
<dbReference type="Proteomes" id="UP001597216">
    <property type="component" value="Unassembled WGS sequence"/>
</dbReference>
<keyword evidence="1" id="KW-0807">Transducer</keyword>
<dbReference type="InterPro" id="IPR013656">
    <property type="entry name" value="PAS_4"/>
</dbReference>
<evidence type="ECO:0000313" key="5">
    <source>
        <dbReference type="EMBL" id="MFD1189006.1"/>
    </source>
</evidence>
<evidence type="ECO:0000256" key="1">
    <source>
        <dbReference type="PROSITE-ProRule" id="PRU00284"/>
    </source>
</evidence>
<proteinExistence type="predicted"/>
<dbReference type="InterPro" id="IPR013655">
    <property type="entry name" value="PAS_fold_3"/>
</dbReference>
<keyword evidence="6" id="KW-1185">Reference proteome</keyword>
<dbReference type="InterPro" id="IPR050903">
    <property type="entry name" value="Bact_Chemotaxis_MeTrfase"/>
</dbReference>
<dbReference type="InterPro" id="IPR001610">
    <property type="entry name" value="PAC"/>
</dbReference>
<feature type="domain" description="PAC" evidence="4">
    <location>
        <begin position="476"/>
        <end position="530"/>
    </location>
</feature>
<dbReference type="CDD" id="cd00130">
    <property type="entry name" value="PAS"/>
    <property type="match status" value="4"/>
</dbReference>
<dbReference type="InterPro" id="IPR000700">
    <property type="entry name" value="PAS-assoc_C"/>
</dbReference>
<dbReference type="InterPro" id="IPR004089">
    <property type="entry name" value="MCPsignal_dom"/>
</dbReference>
<dbReference type="InterPro" id="IPR000014">
    <property type="entry name" value="PAS"/>
</dbReference>
<accession>A0ABW3SWT0</accession>
<dbReference type="Pfam" id="PF08448">
    <property type="entry name" value="PAS_4"/>
    <property type="match status" value="3"/>
</dbReference>
<feature type="domain" description="Methyl-accepting transducer" evidence="2">
    <location>
        <begin position="539"/>
        <end position="715"/>
    </location>
</feature>
<feature type="domain" description="PAS" evidence="3">
    <location>
        <begin position="297"/>
        <end position="327"/>
    </location>
</feature>
<feature type="domain" description="PAS" evidence="3">
    <location>
        <begin position="419"/>
        <end position="449"/>
    </location>
</feature>
<feature type="domain" description="PAC" evidence="4">
    <location>
        <begin position="112"/>
        <end position="164"/>
    </location>
</feature>
<dbReference type="RefSeq" id="WP_377351952.1">
    <property type="nucleotide sequence ID" value="NZ_JBHTLQ010000001.1"/>
</dbReference>
<dbReference type="Gene3D" id="3.30.450.20">
    <property type="entry name" value="PAS domain"/>
    <property type="match status" value="4"/>
</dbReference>
<dbReference type="PROSITE" id="PS50113">
    <property type="entry name" value="PAC"/>
    <property type="match status" value="4"/>
</dbReference>
<dbReference type="SMART" id="SM00091">
    <property type="entry name" value="PAS"/>
    <property type="match status" value="3"/>
</dbReference>